<keyword evidence="3" id="KW-0934">Plastid</keyword>
<dbReference type="InterPro" id="IPR027417">
    <property type="entry name" value="P-loop_NTPase"/>
</dbReference>
<accession>A0A0S2LMQ3</accession>
<protein>
    <submittedName>
        <fullName evidence="3">Putative RecG-like helicase</fullName>
    </submittedName>
</protein>
<dbReference type="SUPFAM" id="SSF52540">
    <property type="entry name" value="P-loop containing nucleoside triphosphate hydrolases"/>
    <property type="match status" value="1"/>
</dbReference>
<keyword evidence="3" id="KW-0150">Chloroplast</keyword>
<dbReference type="InterPro" id="IPR011545">
    <property type="entry name" value="DEAD/DEAH_box_helicase_dom"/>
</dbReference>
<feature type="region of interest" description="Disordered" evidence="1">
    <location>
        <begin position="483"/>
        <end position="514"/>
    </location>
</feature>
<name>A0A0S2LMQ3_TRETR</name>
<evidence type="ECO:0000259" key="2">
    <source>
        <dbReference type="Pfam" id="PF00270"/>
    </source>
</evidence>
<keyword evidence="3" id="KW-0067">ATP-binding</keyword>
<reference evidence="3" key="1">
    <citation type="journal article" date="2015" name="BMC Evol. Biol.">
        <title>Chloroplast phylogenomic analysis of chlorophyte green algae identifies a novel lineage sister to the Sphaeropleales (Chlorophyceae).</title>
        <authorList>
            <person name="Lemieux C."/>
            <person name="Vincent A.T."/>
            <person name="Labarre A."/>
            <person name="Otis C."/>
            <person name="Turmel M."/>
        </authorList>
    </citation>
    <scope>NUCLEOTIDE SEQUENCE</scope>
</reference>
<dbReference type="Pfam" id="PF00270">
    <property type="entry name" value="DEAD"/>
    <property type="match status" value="1"/>
</dbReference>
<gene>
    <name evidence="3" type="primary">orf568</name>
</gene>
<dbReference type="GeneID" id="26378201"/>
<dbReference type="AlphaFoldDB" id="A0A0S2LMQ3"/>
<dbReference type="Gene3D" id="3.40.50.300">
    <property type="entry name" value="P-loop containing nucleotide triphosphate hydrolases"/>
    <property type="match status" value="1"/>
</dbReference>
<keyword evidence="3" id="KW-0347">Helicase</keyword>
<evidence type="ECO:0000313" key="3">
    <source>
        <dbReference type="EMBL" id="ALO62684.1"/>
    </source>
</evidence>
<dbReference type="GO" id="GO:0004386">
    <property type="term" value="F:helicase activity"/>
    <property type="evidence" value="ECO:0007669"/>
    <property type="project" value="UniProtKB-KW"/>
</dbReference>
<dbReference type="RefSeq" id="YP_009184590.1">
    <property type="nucleotide sequence ID" value="NC_028578.1"/>
</dbReference>
<dbReference type="GO" id="GO:0005524">
    <property type="term" value="F:ATP binding"/>
    <property type="evidence" value="ECO:0007669"/>
    <property type="project" value="InterPro"/>
</dbReference>
<geneLocation type="chloroplast" evidence="3"/>
<dbReference type="EMBL" id="KT625410">
    <property type="protein sequence ID" value="ALO62684.1"/>
    <property type="molecule type" value="Genomic_DNA"/>
</dbReference>
<dbReference type="GO" id="GO:0003676">
    <property type="term" value="F:nucleic acid binding"/>
    <property type="evidence" value="ECO:0007669"/>
    <property type="project" value="InterPro"/>
</dbReference>
<feature type="compositionally biased region" description="Acidic residues" evidence="1">
    <location>
        <begin position="490"/>
        <end position="513"/>
    </location>
</feature>
<feature type="domain" description="DEAD/DEAH-box helicase" evidence="2">
    <location>
        <begin position="38"/>
        <end position="166"/>
    </location>
</feature>
<keyword evidence="3" id="KW-0547">Nucleotide-binding</keyword>
<proteinExistence type="predicted"/>
<sequence>MKNTYNLMKIKKAKNLCLFLNSRRVLTKIYCSPTKPMNFITASTGSGKTYSAGKSMLKHASNGFVCIMAFPTKVLVHENFELLQKLQKENDSFKDVRIEMMTYFDAIPSAQLLHMFFKGSLIIVTVHMYIISRGDFFNFSVLLYFMNVFQTRVKLFIDESHLFFNSEERVIPITNGFKNEKNFKNIIEKIDIQQGLYNFQNFDITKGFLYSKKDTEGIFSFAQPTIYSDDFPTFQLINEDLLYFLINPTGYLQNPSFSIEKIENQQDSSLLQKKSHFFEDYDIKTLKVTLSEPFIGPSYVVHDIILDVDQIKLNDRKLNFKKKLKKIINYNTYIFFIKALEYNDIYNVLLKKLREVKRGELSFGEILTWLPKITLSHLNVLFNKPLTVDNKLEDWDLILKKVRELELDFLEILRKNNFELELIKLEDSEEALLVTFLLSPYNLLITHYPTYNGELLKDKKTFDKIVESKLQLLSLKKKKEKALENKTDESSDDSDYQQLEDESSPFSNEDDSEVSLTYTSNTPFTTAVLTFNALTINTLTDHIRVPTLLTTATPSNFHREILKKNWKG</sequence>
<keyword evidence="3" id="KW-0378">Hydrolase</keyword>
<organism evidence="3">
    <name type="scientific">Treubaria triappendiculata</name>
    <name type="common">Green alga</name>
    <dbReference type="NCBI Taxonomy" id="1755147"/>
    <lineage>
        <taxon>Eukaryota</taxon>
        <taxon>Viridiplantae</taxon>
        <taxon>Chlorophyta</taxon>
        <taxon>core chlorophytes</taxon>
        <taxon>Chlorophyceae</taxon>
        <taxon>Treubariaceae</taxon>
        <taxon>Treubaria</taxon>
    </lineage>
</organism>
<evidence type="ECO:0000256" key="1">
    <source>
        <dbReference type="SAM" id="MobiDB-lite"/>
    </source>
</evidence>